<evidence type="ECO:0000313" key="6">
    <source>
        <dbReference type="Proteomes" id="UP000054324"/>
    </source>
</evidence>
<feature type="transmembrane region" description="Helical" evidence="4">
    <location>
        <begin position="496"/>
        <end position="519"/>
    </location>
</feature>
<gene>
    <name evidence="5" type="ORF">T265_15324</name>
</gene>
<keyword evidence="2 4" id="KW-1133">Transmembrane helix</keyword>
<feature type="transmembrane region" description="Helical" evidence="4">
    <location>
        <begin position="433"/>
        <end position="456"/>
    </location>
</feature>
<dbReference type="InterPro" id="IPR011701">
    <property type="entry name" value="MFS"/>
</dbReference>
<dbReference type="RefSeq" id="XP_009175850.1">
    <property type="nucleotide sequence ID" value="XM_009177586.1"/>
</dbReference>
<dbReference type="SUPFAM" id="SSF103473">
    <property type="entry name" value="MFS general substrate transporter"/>
    <property type="match status" value="1"/>
</dbReference>
<feature type="transmembrane region" description="Helical" evidence="4">
    <location>
        <begin position="380"/>
        <end position="402"/>
    </location>
</feature>
<dbReference type="AlphaFoldDB" id="A0A074Z0D4"/>
<evidence type="ECO:0000256" key="1">
    <source>
        <dbReference type="ARBA" id="ARBA00022692"/>
    </source>
</evidence>
<dbReference type="CTD" id="20329489"/>
<dbReference type="PANTHER" id="PTHR23121">
    <property type="entry name" value="SODIUM-DEPENDENT GLUCOSE TRANSPORTER 1"/>
    <property type="match status" value="1"/>
</dbReference>
<sequence length="555" mass="59914">LLFFSLHLHELAHALFPCFYSASISGHLLRTTVNGMTSRERVTQEILIVSRTPKHGSWEKYAKTAVLVYSWSCLGLYSEILGPTLPTLMYQTGAGYREIGTALSVRAVGMFCGSLIGGWSSDKWAYARSFQIALALLIAAITNVLIPLARSIPVLSTILFWAGCSHGYLTTNGNPLLGSIWESKASGPFSLMHAGYGLGGALAPMLVAPFTIHTDSNKTENISIRLIVNDSYAISGTEAALINPIAPYNMVAAILFSCALCFIPFSGLKNCPSPRHLCLAGGSNRCSCLAKGVAQSQVSNDSALPISCPIRARDAFHTLYSKTRYYIGNLRAKMKRTDVLVVTATFIIYFAVVGNERVFGKFMFTYAIAGPVGMSPANGYILNLLYWIFFGGARVLTFFLAMCISANPMLLLVTIGTILVSIALTVIPSTEPWFFAFTCLFSLFKSPLFPATLAAINQSYEITGLLVLVVNLGSACGASLLQFTAGSLIDAYGQHIFPYLVCGSAVVVLITVTLLLVLLRYMGNRFTEAVETVELAGSETKDGDEVAGKLLFPET</sequence>
<feature type="non-terminal residue" evidence="5">
    <location>
        <position position="1"/>
    </location>
</feature>
<name>A0A074Z0D4_OPIVI</name>
<evidence type="ECO:0000256" key="3">
    <source>
        <dbReference type="ARBA" id="ARBA00023136"/>
    </source>
</evidence>
<feature type="transmembrane region" description="Helical" evidence="4">
    <location>
        <begin position="409"/>
        <end position="427"/>
    </location>
</feature>
<feature type="transmembrane region" description="Helical" evidence="4">
    <location>
        <begin position="125"/>
        <end position="145"/>
    </location>
</feature>
<evidence type="ECO:0008006" key="7">
    <source>
        <dbReference type="Google" id="ProtNLM"/>
    </source>
</evidence>
<dbReference type="GeneID" id="20329489"/>
<dbReference type="OrthoDB" id="546893at2759"/>
<organism evidence="5 6">
    <name type="scientific">Opisthorchis viverrini</name>
    <name type="common">Southeast Asian liver fluke</name>
    <dbReference type="NCBI Taxonomy" id="6198"/>
    <lineage>
        <taxon>Eukaryota</taxon>
        <taxon>Metazoa</taxon>
        <taxon>Spiralia</taxon>
        <taxon>Lophotrochozoa</taxon>
        <taxon>Platyhelminthes</taxon>
        <taxon>Trematoda</taxon>
        <taxon>Digenea</taxon>
        <taxon>Opisthorchiida</taxon>
        <taxon>Opisthorchiata</taxon>
        <taxon>Opisthorchiidae</taxon>
        <taxon>Opisthorchis</taxon>
    </lineage>
</organism>
<dbReference type="InterPro" id="IPR036259">
    <property type="entry name" value="MFS_trans_sf"/>
</dbReference>
<feature type="transmembrane region" description="Helical" evidence="4">
    <location>
        <begin position="248"/>
        <end position="268"/>
    </location>
</feature>
<protein>
    <recommendedName>
        <fullName evidence="7">Transporter, major facilitator family protein</fullName>
    </recommendedName>
</protein>
<evidence type="ECO:0000313" key="5">
    <source>
        <dbReference type="EMBL" id="KER20393.1"/>
    </source>
</evidence>
<feature type="transmembrane region" description="Helical" evidence="4">
    <location>
        <begin position="99"/>
        <end position="119"/>
    </location>
</feature>
<dbReference type="GO" id="GO:0022857">
    <property type="term" value="F:transmembrane transporter activity"/>
    <property type="evidence" value="ECO:0007669"/>
    <property type="project" value="InterPro"/>
</dbReference>
<dbReference type="PANTHER" id="PTHR23121:SF9">
    <property type="entry name" value="SODIUM-DEPENDENT GLUCOSE TRANSPORTER 1"/>
    <property type="match status" value="1"/>
</dbReference>
<dbReference type="EMBL" id="KL597061">
    <property type="protein sequence ID" value="KER20393.1"/>
    <property type="molecule type" value="Genomic_DNA"/>
</dbReference>
<dbReference type="KEGG" id="ovi:T265_15324"/>
<feature type="transmembrane region" description="Helical" evidence="4">
    <location>
        <begin position="339"/>
        <end position="360"/>
    </location>
</feature>
<proteinExistence type="predicted"/>
<keyword evidence="3 4" id="KW-0472">Membrane</keyword>
<dbReference type="Gene3D" id="1.20.1250.20">
    <property type="entry name" value="MFS general substrate transporter like domains"/>
    <property type="match status" value="2"/>
</dbReference>
<keyword evidence="6" id="KW-1185">Reference proteome</keyword>
<keyword evidence="1 4" id="KW-0812">Transmembrane</keyword>
<dbReference type="STRING" id="6198.A0A074Z0D4"/>
<dbReference type="Pfam" id="PF07690">
    <property type="entry name" value="MFS_1"/>
    <property type="match status" value="1"/>
</dbReference>
<feature type="transmembrane region" description="Helical" evidence="4">
    <location>
        <begin position="463"/>
        <end position="484"/>
    </location>
</feature>
<evidence type="ECO:0000256" key="2">
    <source>
        <dbReference type="ARBA" id="ARBA00022989"/>
    </source>
</evidence>
<reference evidence="5 6" key="1">
    <citation type="submission" date="2013-11" db="EMBL/GenBank/DDBJ databases">
        <title>Opisthorchis viverrini - life in the bile duct.</title>
        <authorList>
            <person name="Young N.D."/>
            <person name="Nagarajan N."/>
            <person name="Lin S.J."/>
            <person name="Korhonen P.K."/>
            <person name="Jex A.R."/>
            <person name="Hall R.S."/>
            <person name="Safavi-Hemami H."/>
            <person name="Kaewkong W."/>
            <person name="Bertrand D."/>
            <person name="Gao S."/>
            <person name="Seet Q."/>
            <person name="Wongkham S."/>
            <person name="Teh B.T."/>
            <person name="Wongkham C."/>
            <person name="Intapan P.M."/>
            <person name="Maleewong W."/>
            <person name="Yang X."/>
            <person name="Hu M."/>
            <person name="Wang Z."/>
            <person name="Hofmann A."/>
            <person name="Sternberg P.W."/>
            <person name="Tan P."/>
            <person name="Wang J."/>
            <person name="Gasser R.B."/>
        </authorList>
    </citation>
    <scope>NUCLEOTIDE SEQUENCE [LARGE SCALE GENOMIC DNA]</scope>
</reference>
<accession>A0A074Z0D4</accession>
<dbReference type="Proteomes" id="UP000054324">
    <property type="component" value="Unassembled WGS sequence"/>
</dbReference>
<evidence type="ECO:0000256" key="4">
    <source>
        <dbReference type="SAM" id="Phobius"/>
    </source>
</evidence>